<evidence type="ECO:0000256" key="7">
    <source>
        <dbReference type="ARBA" id="ARBA00023277"/>
    </source>
</evidence>
<dbReference type="EMBL" id="JBHRZO010000020">
    <property type="protein sequence ID" value="MFC3847780.1"/>
    <property type="molecule type" value="Genomic_DNA"/>
</dbReference>
<dbReference type="PIRSF" id="PIRSF000904">
    <property type="entry name" value="FBPtase_SBPase"/>
    <property type="match status" value="1"/>
</dbReference>
<keyword evidence="5 10" id="KW-0378">Hydrolase</keyword>
<protein>
    <submittedName>
        <fullName evidence="10">Class 1 fructose-bisphosphatase</fullName>
        <ecNumber evidence="10">3.1.3.11</ecNumber>
    </submittedName>
</protein>
<dbReference type="InterPro" id="IPR023079">
    <property type="entry name" value="SBPase"/>
</dbReference>
<evidence type="ECO:0000256" key="5">
    <source>
        <dbReference type="ARBA" id="ARBA00022801"/>
    </source>
</evidence>
<evidence type="ECO:0000313" key="11">
    <source>
        <dbReference type="Proteomes" id="UP001595783"/>
    </source>
</evidence>
<dbReference type="Gene3D" id="3.40.190.80">
    <property type="match status" value="1"/>
</dbReference>
<name>A0ABV7ZI10_9HELI</name>
<dbReference type="PANTHER" id="PTHR11556">
    <property type="entry name" value="FRUCTOSE-1,6-BISPHOSPHATASE-RELATED"/>
    <property type="match status" value="1"/>
</dbReference>
<dbReference type="PRINTS" id="PR01958">
    <property type="entry name" value="S17BPHPHTASE"/>
</dbReference>
<dbReference type="RefSeq" id="WP_104752833.1">
    <property type="nucleotide sequence ID" value="NZ_JBHRZO010000020.1"/>
</dbReference>
<dbReference type="Pfam" id="PF00316">
    <property type="entry name" value="FBPase"/>
    <property type="match status" value="1"/>
</dbReference>
<dbReference type="SUPFAM" id="SSF56655">
    <property type="entry name" value="Carbohydrate phosphatase"/>
    <property type="match status" value="1"/>
</dbReference>
<dbReference type="GO" id="GO:0042132">
    <property type="term" value="F:fructose 1,6-bisphosphate 1-phosphatase activity"/>
    <property type="evidence" value="ECO:0007669"/>
    <property type="project" value="UniProtKB-EC"/>
</dbReference>
<dbReference type="InterPro" id="IPR000146">
    <property type="entry name" value="FBPase_class-1"/>
</dbReference>
<dbReference type="PROSITE" id="PS00124">
    <property type="entry name" value="FBPASE"/>
    <property type="match status" value="1"/>
</dbReference>
<evidence type="ECO:0000256" key="3">
    <source>
        <dbReference type="ARBA" id="ARBA00010941"/>
    </source>
</evidence>
<comment type="caution">
    <text evidence="10">The sequence shown here is derived from an EMBL/GenBank/DDBJ whole genome shotgun (WGS) entry which is preliminary data.</text>
</comment>
<feature type="domain" description="Fructose-1-6-bisphosphatase class I N-terminal" evidence="8">
    <location>
        <begin position="11"/>
        <end position="160"/>
    </location>
</feature>
<evidence type="ECO:0000256" key="1">
    <source>
        <dbReference type="ARBA" id="ARBA00001946"/>
    </source>
</evidence>
<dbReference type="InterPro" id="IPR020548">
    <property type="entry name" value="Fructose_bisphosphatase_AS"/>
</dbReference>
<gene>
    <name evidence="10" type="ORF">ACFOPX_04430</name>
</gene>
<evidence type="ECO:0000256" key="2">
    <source>
        <dbReference type="ARBA" id="ARBA00005215"/>
    </source>
</evidence>
<keyword evidence="4" id="KW-0479">Metal-binding</keyword>
<evidence type="ECO:0000256" key="6">
    <source>
        <dbReference type="ARBA" id="ARBA00022842"/>
    </source>
</evidence>
<dbReference type="Pfam" id="PF18913">
    <property type="entry name" value="FBPase_C"/>
    <property type="match status" value="1"/>
</dbReference>
<comment type="pathway">
    <text evidence="2">Carbohydrate biosynthesis; Calvin cycle.</text>
</comment>
<dbReference type="InterPro" id="IPR044015">
    <property type="entry name" value="FBPase_C_dom"/>
</dbReference>
<dbReference type="Gene3D" id="3.30.540.10">
    <property type="entry name" value="Fructose-1,6-Bisphosphatase, subunit A, domain 1"/>
    <property type="match status" value="1"/>
</dbReference>
<comment type="cofactor">
    <cofactor evidence="1">
        <name>Mg(2+)</name>
        <dbReference type="ChEBI" id="CHEBI:18420"/>
    </cofactor>
</comment>
<evidence type="ECO:0000259" key="8">
    <source>
        <dbReference type="Pfam" id="PF00316"/>
    </source>
</evidence>
<keyword evidence="6" id="KW-0460">Magnesium</keyword>
<dbReference type="InterPro" id="IPR033391">
    <property type="entry name" value="FBPase_N"/>
</dbReference>
<organism evidence="10 11">
    <name type="scientific">Helicobacter baculiformis</name>
    <dbReference type="NCBI Taxonomy" id="427351"/>
    <lineage>
        <taxon>Bacteria</taxon>
        <taxon>Pseudomonadati</taxon>
        <taxon>Campylobacterota</taxon>
        <taxon>Epsilonproteobacteria</taxon>
        <taxon>Campylobacterales</taxon>
        <taxon>Helicobacteraceae</taxon>
        <taxon>Helicobacter</taxon>
    </lineage>
</organism>
<sequence>MDTTTEHTFLTALQSIGTQVYQTIKQSDARYTENLNPTADQQLDLDIKVDRLIFEHFVELEDVVGVMSEEQAEAHYKKGGQGWLVAFDPLDGSSVVGANFLVGSIFGIYAGTSEGFKEAYIAKNLEMAAYILYGAKLELVVATRARVVHYLYCESQGIWVNKGDLRLQDKGKNIAPGGSWQYFNPEYRAFLDHFFTQGYRLRYSGSMVADVHHLLHKQGGIFCYPATSDAPKGKLRKLFEVYPLAFVVESAGGIALDGRAQRLLDSGLEGLHDKSSCFLGSKTEMQALKG</sequence>
<keyword evidence="7" id="KW-0119">Carbohydrate metabolism</keyword>
<feature type="domain" description="Fructose-1-6-bisphosphatase class 1 C-terminal" evidence="9">
    <location>
        <begin position="168"/>
        <end position="288"/>
    </location>
</feature>
<evidence type="ECO:0000256" key="4">
    <source>
        <dbReference type="ARBA" id="ARBA00022723"/>
    </source>
</evidence>
<dbReference type="Proteomes" id="UP001595783">
    <property type="component" value="Unassembled WGS sequence"/>
</dbReference>
<dbReference type="EC" id="3.1.3.11" evidence="10"/>
<dbReference type="PANTHER" id="PTHR11556:SF35">
    <property type="entry name" value="SEDOHEPTULOSE-1,7-BISPHOSPHATASE, CHLOROPLASTIC"/>
    <property type="match status" value="1"/>
</dbReference>
<reference evidence="11" key="1">
    <citation type="journal article" date="2019" name="Int. J. Syst. Evol. Microbiol.">
        <title>The Global Catalogue of Microorganisms (GCM) 10K type strain sequencing project: providing services to taxonomists for standard genome sequencing and annotation.</title>
        <authorList>
            <consortium name="The Broad Institute Genomics Platform"/>
            <consortium name="The Broad Institute Genome Sequencing Center for Infectious Disease"/>
            <person name="Wu L."/>
            <person name="Ma J."/>
        </authorList>
    </citation>
    <scope>NUCLEOTIDE SEQUENCE [LARGE SCALE GENOMIC DNA]</scope>
    <source>
        <strain evidence="11">CCUG 53816</strain>
    </source>
</reference>
<keyword evidence="11" id="KW-1185">Reference proteome</keyword>
<evidence type="ECO:0000259" key="9">
    <source>
        <dbReference type="Pfam" id="PF18913"/>
    </source>
</evidence>
<accession>A0ABV7ZI10</accession>
<evidence type="ECO:0000313" key="10">
    <source>
        <dbReference type="EMBL" id="MFC3847780.1"/>
    </source>
</evidence>
<comment type="similarity">
    <text evidence="3">Belongs to the FBPase class 1 family.</text>
</comment>
<proteinExistence type="inferred from homology"/>